<evidence type="ECO:0000256" key="8">
    <source>
        <dbReference type="SAM" id="Phobius"/>
    </source>
</evidence>
<dbReference type="PANTHER" id="PTHR48090">
    <property type="entry name" value="UNDECAPRENYL-PHOSPHATE 4-DEOXY-4-FORMAMIDO-L-ARABINOSE TRANSFERASE-RELATED"/>
    <property type="match status" value="1"/>
</dbReference>
<accession>A0A0L6U5K8</accession>
<proteinExistence type="predicted"/>
<name>A0A0L6U5K8_9FIRM</name>
<keyword evidence="5" id="KW-0448">Lipopolysaccharide biosynthesis</keyword>
<dbReference type="RefSeq" id="WP_050738816.1">
    <property type="nucleotide sequence ID" value="NZ_LGYO01000007.1"/>
</dbReference>
<dbReference type="STRING" id="52689.AKG39_02685"/>
<dbReference type="InterPro" id="IPR029044">
    <property type="entry name" value="Nucleotide-diphossugar_trans"/>
</dbReference>
<dbReference type="AlphaFoldDB" id="A0A0L6U5K8"/>
<dbReference type="InterPro" id="IPR001173">
    <property type="entry name" value="Glyco_trans_2-like"/>
</dbReference>
<keyword evidence="11" id="KW-1185">Reference proteome</keyword>
<protein>
    <recommendedName>
        <fullName evidence="9">Glycosyltransferase 2-like domain-containing protein</fullName>
    </recommendedName>
</protein>
<keyword evidence="1" id="KW-1003">Cell membrane</keyword>
<gene>
    <name evidence="10" type="ORF">AKG39_02685</name>
</gene>
<evidence type="ECO:0000256" key="5">
    <source>
        <dbReference type="ARBA" id="ARBA00022985"/>
    </source>
</evidence>
<sequence length="240" mass="27496">MKVLMIIPAYNEAMNLASVVDDIKDNFAEADILIVNDCSKDNTLEVMKKIEGINYIDLPINLGYSYAVQTGLKYAVQENYDYLIQFDGDGQHLASEAKKMYEYSLEKDVDIVIGSRFLSETDYQHSFFRKIGTTLFQKIIKRLTGKHVSDPTSGLQVIKRSVFVPLSKIYAYPEFPDANLLIQLIYQGVTIDEISVKMKNREFGESMHGGVIKPIKYMLKMFYYIVMVYFNNLLGKGKKK</sequence>
<feature type="domain" description="Glycosyltransferase 2-like" evidence="9">
    <location>
        <begin position="6"/>
        <end position="163"/>
    </location>
</feature>
<keyword evidence="6 8" id="KW-1133">Transmembrane helix</keyword>
<evidence type="ECO:0000256" key="3">
    <source>
        <dbReference type="ARBA" id="ARBA00022679"/>
    </source>
</evidence>
<evidence type="ECO:0000259" key="9">
    <source>
        <dbReference type="Pfam" id="PF00535"/>
    </source>
</evidence>
<keyword evidence="3" id="KW-0808">Transferase</keyword>
<dbReference type="InterPro" id="IPR050256">
    <property type="entry name" value="Glycosyltransferase_2"/>
</dbReference>
<evidence type="ECO:0000313" key="11">
    <source>
        <dbReference type="Proteomes" id="UP000036873"/>
    </source>
</evidence>
<dbReference type="OrthoDB" id="9810303at2"/>
<dbReference type="EMBL" id="LGYO01000007">
    <property type="protein sequence ID" value="KNZ43080.1"/>
    <property type="molecule type" value="Genomic_DNA"/>
</dbReference>
<dbReference type="CDD" id="cd04179">
    <property type="entry name" value="DPM_DPG-synthase_like"/>
    <property type="match status" value="1"/>
</dbReference>
<reference evidence="11" key="1">
    <citation type="submission" date="2015-07" db="EMBL/GenBank/DDBJ databases">
        <title>Draft genome sequence of Acetobacterium bakii DSM 8293, a potential psychrophilic chemical producer through syngas fermentation.</title>
        <authorList>
            <person name="Song Y."/>
            <person name="Hwang S."/>
            <person name="Cho B.-K."/>
        </authorList>
    </citation>
    <scope>NUCLEOTIDE SEQUENCE [LARGE SCALE GENOMIC DNA]</scope>
    <source>
        <strain evidence="11">DSM 8239</strain>
    </source>
</reference>
<evidence type="ECO:0000256" key="1">
    <source>
        <dbReference type="ARBA" id="ARBA00022475"/>
    </source>
</evidence>
<dbReference type="Gene3D" id="3.90.550.10">
    <property type="entry name" value="Spore Coat Polysaccharide Biosynthesis Protein SpsA, Chain A"/>
    <property type="match status" value="1"/>
</dbReference>
<organism evidence="10 11">
    <name type="scientific">Acetobacterium bakii</name>
    <dbReference type="NCBI Taxonomy" id="52689"/>
    <lineage>
        <taxon>Bacteria</taxon>
        <taxon>Bacillati</taxon>
        <taxon>Bacillota</taxon>
        <taxon>Clostridia</taxon>
        <taxon>Eubacteriales</taxon>
        <taxon>Eubacteriaceae</taxon>
        <taxon>Acetobacterium</taxon>
    </lineage>
</organism>
<evidence type="ECO:0000256" key="2">
    <source>
        <dbReference type="ARBA" id="ARBA00022676"/>
    </source>
</evidence>
<dbReference type="PANTHER" id="PTHR48090:SF3">
    <property type="entry name" value="UNDECAPRENYL-PHOSPHATE 4-DEOXY-4-FORMAMIDO-L-ARABINOSE TRANSFERASE"/>
    <property type="match status" value="1"/>
</dbReference>
<comment type="caution">
    <text evidence="10">The sequence shown here is derived from an EMBL/GenBank/DDBJ whole genome shotgun (WGS) entry which is preliminary data.</text>
</comment>
<evidence type="ECO:0000256" key="4">
    <source>
        <dbReference type="ARBA" id="ARBA00022692"/>
    </source>
</evidence>
<evidence type="ECO:0000256" key="6">
    <source>
        <dbReference type="ARBA" id="ARBA00022989"/>
    </source>
</evidence>
<dbReference type="Pfam" id="PF00535">
    <property type="entry name" value="Glycos_transf_2"/>
    <property type="match status" value="1"/>
</dbReference>
<dbReference type="GO" id="GO:0099621">
    <property type="term" value="F:undecaprenyl-phosphate 4-deoxy-4-formamido-L-arabinose transferase activity"/>
    <property type="evidence" value="ECO:0007669"/>
    <property type="project" value="TreeGrafter"/>
</dbReference>
<dbReference type="SUPFAM" id="SSF53448">
    <property type="entry name" value="Nucleotide-diphospho-sugar transferases"/>
    <property type="match status" value="1"/>
</dbReference>
<keyword evidence="7 8" id="KW-0472">Membrane</keyword>
<dbReference type="GO" id="GO:0005886">
    <property type="term" value="C:plasma membrane"/>
    <property type="evidence" value="ECO:0007669"/>
    <property type="project" value="TreeGrafter"/>
</dbReference>
<dbReference type="Proteomes" id="UP000036873">
    <property type="component" value="Unassembled WGS sequence"/>
</dbReference>
<dbReference type="GO" id="GO:0009103">
    <property type="term" value="P:lipopolysaccharide biosynthetic process"/>
    <property type="evidence" value="ECO:0007669"/>
    <property type="project" value="UniProtKB-KW"/>
</dbReference>
<evidence type="ECO:0000313" key="10">
    <source>
        <dbReference type="EMBL" id="KNZ43080.1"/>
    </source>
</evidence>
<keyword evidence="4 8" id="KW-0812">Transmembrane</keyword>
<evidence type="ECO:0000256" key="7">
    <source>
        <dbReference type="ARBA" id="ARBA00023136"/>
    </source>
</evidence>
<keyword evidence="2" id="KW-0328">Glycosyltransferase</keyword>
<feature type="transmembrane region" description="Helical" evidence="8">
    <location>
        <begin position="217"/>
        <end position="234"/>
    </location>
</feature>